<feature type="compositionally biased region" description="Polar residues" evidence="1">
    <location>
        <begin position="144"/>
        <end position="162"/>
    </location>
</feature>
<keyword evidence="4" id="KW-1185">Reference proteome</keyword>
<dbReference type="Proteomes" id="UP001500220">
    <property type="component" value="Unassembled WGS sequence"/>
</dbReference>
<feature type="compositionally biased region" description="Pro residues" evidence="1">
    <location>
        <begin position="94"/>
        <end position="119"/>
    </location>
</feature>
<accession>A0ABN1BZF1</accession>
<keyword evidence="2" id="KW-0812">Transmembrane</keyword>
<feature type="region of interest" description="Disordered" evidence="1">
    <location>
        <begin position="63"/>
        <end position="162"/>
    </location>
</feature>
<reference evidence="3 4" key="1">
    <citation type="journal article" date="2019" name="Int. J. Syst. Evol. Microbiol.">
        <title>The Global Catalogue of Microorganisms (GCM) 10K type strain sequencing project: providing services to taxonomists for standard genome sequencing and annotation.</title>
        <authorList>
            <consortium name="The Broad Institute Genomics Platform"/>
            <consortium name="The Broad Institute Genome Sequencing Center for Infectious Disease"/>
            <person name="Wu L."/>
            <person name="Ma J."/>
        </authorList>
    </citation>
    <scope>NUCLEOTIDE SEQUENCE [LARGE SCALE GENOMIC DNA]</scope>
    <source>
        <strain evidence="3 4">JCM 10664</strain>
    </source>
</reference>
<keyword evidence="2" id="KW-1133">Transmembrane helix</keyword>
<sequence length="162" mass="17112">MDLEEELRRIFREDRLDIPVRTGAEWSLVAGARRRRQRAGMMAAAGSALAAMLLVGGGVALVSHQPDQPVRPAVPTVLDPLPKPSSTTTRHPSEPPAVPLPPGQIPPAPAITVPPPSHTPSPTILRTETTRPEPTSTKPSETSAPNQSSSQHPTSEANSATP</sequence>
<keyword evidence="2" id="KW-0472">Membrane</keyword>
<dbReference type="RefSeq" id="WP_346072163.1">
    <property type="nucleotide sequence ID" value="NZ_BAAAHC010000003.1"/>
</dbReference>
<protein>
    <submittedName>
        <fullName evidence="3">Uncharacterized protein</fullName>
    </submittedName>
</protein>
<proteinExistence type="predicted"/>
<feature type="compositionally biased region" description="Low complexity" evidence="1">
    <location>
        <begin position="120"/>
        <end position="143"/>
    </location>
</feature>
<evidence type="ECO:0000313" key="3">
    <source>
        <dbReference type="EMBL" id="GAA0508719.1"/>
    </source>
</evidence>
<evidence type="ECO:0000256" key="1">
    <source>
        <dbReference type="SAM" id="MobiDB-lite"/>
    </source>
</evidence>
<evidence type="ECO:0000313" key="4">
    <source>
        <dbReference type="Proteomes" id="UP001500220"/>
    </source>
</evidence>
<feature type="transmembrane region" description="Helical" evidence="2">
    <location>
        <begin position="42"/>
        <end position="62"/>
    </location>
</feature>
<organism evidence="3 4">
    <name type="scientific">Saccharopolyspora thermophila</name>
    <dbReference type="NCBI Taxonomy" id="89367"/>
    <lineage>
        <taxon>Bacteria</taxon>
        <taxon>Bacillati</taxon>
        <taxon>Actinomycetota</taxon>
        <taxon>Actinomycetes</taxon>
        <taxon>Pseudonocardiales</taxon>
        <taxon>Pseudonocardiaceae</taxon>
        <taxon>Saccharopolyspora</taxon>
    </lineage>
</organism>
<dbReference type="EMBL" id="BAAAHC010000003">
    <property type="protein sequence ID" value="GAA0508719.1"/>
    <property type="molecule type" value="Genomic_DNA"/>
</dbReference>
<comment type="caution">
    <text evidence="3">The sequence shown here is derived from an EMBL/GenBank/DDBJ whole genome shotgun (WGS) entry which is preliminary data.</text>
</comment>
<name>A0ABN1BZF1_9PSEU</name>
<gene>
    <name evidence="3" type="ORF">GCM10009545_08510</name>
</gene>
<evidence type="ECO:0000256" key="2">
    <source>
        <dbReference type="SAM" id="Phobius"/>
    </source>
</evidence>